<comment type="caution">
    <text evidence="1">The sequence shown here is derived from an EMBL/GenBank/DDBJ whole genome shotgun (WGS) entry which is preliminary data.</text>
</comment>
<evidence type="ECO:0000313" key="1">
    <source>
        <dbReference type="EMBL" id="CAI9915816.1"/>
    </source>
</evidence>
<evidence type="ECO:0000313" key="2">
    <source>
        <dbReference type="EMBL" id="CAL6103702.1"/>
    </source>
</evidence>
<keyword evidence="3" id="KW-1185">Reference proteome</keyword>
<organism evidence="1">
    <name type="scientific">Hexamita inflata</name>
    <dbReference type="NCBI Taxonomy" id="28002"/>
    <lineage>
        <taxon>Eukaryota</taxon>
        <taxon>Metamonada</taxon>
        <taxon>Diplomonadida</taxon>
        <taxon>Hexamitidae</taxon>
        <taxon>Hexamitinae</taxon>
        <taxon>Hexamita</taxon>
    </lineage>
</organism>
<name>A0AA86NAP7_9EUKA</name>
<proteinExistence type="predicted"/>
<dbReference type="EMBL" id="CAXDID020000570">
    <property type="protein sequence ID" value="CAL6103702.1"/>
    <property type="molecule type" value="Genomic_DNA"/>
</dbReference>
<sequence length="107" mass="12775">MQNMIHDIRQLLFLRSLPLTNLDITTANERYYNRNTASNSLIRDPSLYPSYAIYLFPNLSFEYDVNLSTCDRIPITYSDQERQQAQLQQYKIETELNDNLEYLLKMQ</sequence>
<gene>
    <name evidence="1" type="ORF">HINF_LOCUS3461</name>
    <name evidence="2" type="ORF">HINF_LOCUS72269</name>
</gene>
<accession>A0AA86NAP7</accession>
<reference evidence="1" key="1">
    <citation type="submission" date="2023-06" db="EMBL/GenBank/DDBJ databases">
        <authorList>
            <person name="Kurt Z."/>
        </authorList>
    </citation>
    <scope>NUCLEOTIDE SEQUENCE</scope>
</reference>
<dbReference type="AlphaFoldDB" id="A0AA86NAP7"/>
<protein>
    <submittedName>
        <fullName evidence="2">Hypothetical_protein</fullName>
    </submittedName>
</protein>
<dbReference type="Proteomes" id="UP001642409">
    <property type="component" value="Unassembled WGS sequence"/>
</dbReference>
<evidence type="ECO:0000313" key="3">
    <source>
        <dbReference type="Proteomes" id="UP001642409"/>
    </source>
</evidence>
<reference evidence="2 3" key="2">
    <citation type="submission" date="2024-07" db="EMBL/GenBank/DDBJ databases">
        <authorList>
            <person name="Akdeniz Z."/>
        </authorList>
    </citation>
    <scope>NUCLEOTIDE SEQUENCE [LARGE SCALE GENOMIC DNA]</scope>
</reference>
<dbReference type="EMBL" id="CATOUU010000078">
    <property type="protein sequence ID" value="CAI9915816.1"/>
    <property type="molecule type" value="Genomic_DNA"/>
</dbReference>